<evidence type="ECO:0000313" key="4">
    <source>
        <dbReference type="EMBL" id="ORY15355.1"/>
    </source>
</evidence>
<evidence type="ECO:0000256" key="1">
    <source>
        <dbReference type="ARBA" id="ARBA00022737"/>
    </source>
</evidence>
<dbReference type="InterPro" id="IPR002110">
    <property type="entry name" value="Ankyrin_rpt"/>
</dbReference>
<organism evidence="4 5">
    <name type="scientific">Neocallimastix californiae</name>
    <dbReference type="NCBI Taxonomy" id="1754190"/>
    <lineage>
        <taxon>Eukaryota</taxon>
        <taxon>Fungi</taxon>
        <taxon>Fungi incertae sedis</taxon>
        <taxon>Chytridiomycota</taxon>
        <taxon>Chytridiomycota incertae sedis</taxon>
        <taxon>Neocallimastigomycetes</taxon>
        <taxon>Neocallimastigales</taxon>
        <taxon>Neocallimastigaceae</taxon>
        <taxon>Neocallimastix</taxon>
    </lineage>
</organism>
<keyword evidence="2 3" id="KW-0040">ANK repeat</keyword>
<dbReference type="EMBL" id="MCOG01000341">
    <property type="protein sequence ID" value="ORY15355.1"/>
    <property type="molecule type" value="Genomic_DNA"/>
</dbReference>
<comment type="caution">
    <text evidence="4">The sequence shown here is derived from an EMBL/GenBank/DDBJ whole genome shotgun (WGS) entry which is preliminary data.</text>
</comment>
<dbReference type="SUPFAM" id="SSF48403">
    <property type="entry name" value="Ankyrin repeat"/>
    <property type="match status" value="1"/>
</dbReference>
<keyword evidence="1" id="KW-0677">Repeat</keyword>
<sequence>MLNNLIYNEKKKLVINKGLYEAVITCNDSELLNTLFLYDTNFDSAVKQKSIVNEVSGYRLLSNAVPLANYEILQLLNKKGFSINEYNDNGITPLIQAIYFNKINFIPFLIKNGADVNKKSKKDEFPIVSAIKKRNIKILNLLLKNGANPNQKDSKGNTALMYASQFGIIAAAKILIDNNADINAQNEQGLTALIISLISNRTALIKYLL</sequence>
<evidence type="ECO:0000313" key="5">
    <source>
        <dbReference type="Proteomes" id="UP000193920"/>
    </source>
</evidence>
<dbReference type="Pfam" id="PF12796">
    <property type="entry name" value="Ank_2"/>
    <property type="match status" value="2"/>
</dbReference>
<dbReference type="STRING" id="1754190.A0A1Y2A005"/>
<accession>A0A1Y2A005</accession>
<dbReference type="PROSITE" id="PS50088">
    <property type="entry name" value="ANK_REPEAT"/>
    <property type="match status" value="3"/>
</dbReference>
<protein>
    <submittedName>
        <fullName evidence="4">Ankyrin</fullName>
    </submittedName>
</protein>
<evidence type="ECO:0000256" key="2">
    <source>
        <dbReference type="ARBA" id="ARBA00023043"/>
    </source>
</evidence>
<dbReference type="Proteomes" id="UP000193920">
    <property type="component" value="Unassembled WGS sequence"/>
</dbReference>
<dbReference type="SMART" id="SM00248">
    <property type="entry name" value="ANK"/>
    <property type="match status" value="3"/>
</dbReference>
<feature type="non-terminal residue" evidence="4">
    <location>
        <position position="209"/>
    </location>
</feature>
<proteinExistence type="predicted"/>
<dbReference type="OrthoDB" id="539213at2759"/>
<reference evidence="4 5" key="1">
    <citation type="submission" date="2016-08" db="EMBL/GenBank/DDBJ databases">
        <title>A Parts List for Fungal Cellulosomes Revealed by Comparative Genomics.</title>
        <authorList>
            <consortium name="DOE Joint Genome Institute"/>
            <person name="Haitjema C.H."/>
            <person name="Gilmore S.P."/>
            <person name="Henske J.K."/>
            <person name="Solomon K.V."/>
            <person name="De Groot R."/>
            <person name="Kuo A."/>
            <person name="Mondo S.J."/>
            <person name="Salamov A.A."/>
            <person name="Labutti K."/>
            <person name="Zhao Z."/>
            <person name="Chiniquy J."/>
            <person name="Barry K."/>
            <person name="Brewer H.M."/>
            <person name="Purvine S.O."/>
            <person name="Wright A.T."/>
            <person name="Boxma B."/>
            <person name="Van Alen T."/>
            <person name="Hackstein J.H."/>
            <person name="Baker S.E."/>
            <person name="Grigoriev I.V."/>
            <person name="O'Malley M.A."/>
        </authorList>
    </citation>
    <scope>NUCLEOTIDE SEQUENCE [LARGE SCALE GENOMIC DNA]</scope>
    <source>
        <strain evidence="4 5">G1</strain>
    </source>
</reference>
<dbReference type="PROSITE" id="PS50297">
    <property type="entry name" value="ANK_REP_REGION"/>
    <property type="match status" value="2"/>
</dbReference>
<dbReference type="PANTHER" id="PTHR24198">
    <property type="entry name" value="ANKYRIN REPEAT AND PROTEIN KINASE DOMAIN-CONTAINING PROTEIN"/>
    <property type="match status" value="1"/>
</dbReference>
<feature type="repeat" description="ANK" evidence="3">
    <location>
        <begin position="155"/>
        <end position="187"/>
    </location>
</feature>
<dbReference type="AlphaFoldDB" id="A0A1Y2A005"/>
<gene>
    <name evidence="4" type="ORF">LY90DRAFT_436570</name>
</gene>
<dbReference type="Gene3D" id="1.25.40.20">
    <property type="entry name" value="Ankyrin repeat-containing domain"/>
    <property type="match status" value="2"/>
</dbReference>
<feature type="repeat" description="ANK" evidence="3">
    <location>
        <begin position="89"/>
        <end position="121"/>
    </location>
</feature>
<name>A0A1Y2A005_9FUNG</name>
<keyword evidence="5" id="KW-1185">Reference proteome</keyword>
<evidence type="ECO:0000256" key="3">
    <source>
        <dbReference type="PROSITE-ProRule" id="PRU00023"/>
    </source>
</evidence>
<feature type="repeat" description="ANK" evidence="3">
    <location>
        <begin position="122"/>
        <end position="154"/>
    </location>
</feature>
<dbReference type="PANTHER" id="PTHR24198:SF165">
    <property type="entry name" value="ANKYRIN REPEAT-CONTAINING PROTEIN-RELATED"/>
    <property type="match status" value="1"/>
</dbReference>
<dbReference type="InterPro" id="IPR036770">
    <property type="entry name" value="Ankyrin_rpt-contain_sf"/>
</dbReference>